<dbReference type="EMBL" id="MSDW01000001">
    <property type="protein sequence ID" value="OKY79180.1"/>
    <property type="molecule type" value="Genomic_DNA"/>
</dbReference>
<dbReference type="GO" id="GO:0008270">
    <property type="term" value="F:zinc ion binding"/>
    <property type="evidence" value="ECO:0007669"/>
    <property type="project" value="InterPro"/>
</dbReference>
<dbReference type="InterPro" id="IPR056180">
    <property type="entry name" value="ZPR1_jr_dom"/>
</dbReference>
<gene>
    <name evidence="2" type="ORF">BTN85_1687</name>
</gene>
<dbReference type="STRING" id="1903181.BTN85_1687"/>
<name>A0A1Q6DXU9_METT1</name>
<evidence type="ECO:0000313" key="3">
    <source>
        <dbReference type="Proteomes" id="UP000185744"/>
    </source>
</evidence>
<dbReference type="Gene3D" id="2.60.120.1040">
    <property type="entry name" value="ZPR1, A/B domain"/>
    <property type="match status" value="1"/>
</dbReference>
<evidence type="ECO:0000313" key="2">
    <source>
        <dbReference type="EMBL" id="OKY79180.1"/>
    </source>
</evidence>
<dbReference type="SMART" id="SM00709">
    <property type="entry name" value="Zpr1"/>
    <property type="match status" value="1"/>
</dbReference>
<dbReference type="AlphaFoldDB" id="A0A1Q6DXU9"/>
<evidence type="ECO:0000259" key="1">
    <source>
        <dbReference type="SMART" id="SM00709"/>
    </source>
</evidence>
<sequence>MEETSGREKIEIKVEEKKDLEILVKRSETAAIRIPGYGIEIEPGPGSKTSKFRIRDILDNLANVIERFGEDNKRKRDLLELISDVKEGKDNIRVVIEDPEEDSNVISRPC</sequence>
<dbReference type="Proteomes" id="UP000185744">
    <property type="component" value="Unassembled WGS sequence"/>
</dbReference>
<protein>
    <submittedName>
        <fullName evidence="2">C4-type Zn-finger protein</fullName>
    </submittedName>
</protein>
<dbReference type="InterPro" id="IPR042451">
    <property type="entry name" value="ZPR1_A/B_dom"/>
</dbReference>
<organism evidence="2 3">
    <name type="scientific">Methanohalarchaeum thermophilum</name>
    <dbReference type="NCBI Taxonomy" id="1903181"/>
    <lineage>
        <taxon>Archaea</taxon>
        <taxon>Methanobacteriati</taxon>
        <taxon>Methanobacteriota</taxon>
        <taxon>Methanonatronarchaeia</taxon>
        <taxon>Methanonatronarchaeales</taxon>
        <taxon>Methanonatronarchaeaceae</taxon>
        <taxon>Candidatus Methanohalarchaeum</taxon>
    </lineage>
</organism>
<dbReference type="Pfam" id="PF22794">
    <property type="entry name" value="jr-ZPR1"/>
    <property type="match status" value="1"/>
</dbReference>
<dbReference type="InParanoid" id="A0A1Q6DXU9"/>
<proteinExistence type="predicted"/>
<keyword evidence="3" id="KW-1185">Reference proteome</keyword>
<accession>A0A1Q6DXU9</accession>
<comment type="caution">
    <text evidence="2">The sequence shown here is derived from an EMBL/GenBank/DDBJ whole genome shotgun (WGS) entry which is preliminary data.</text>
</comment>
<feature type="domain" description="Zinc finger ZPR1-type" evidence="1">
    <location>
        <begin position="3"/>
        <end position="107"/>
    </location>
</feature>
<dbReference type="InterPro" id="IPR004457">
    <property type="entry name" value="Znf_ZPR1"/>
</dbReference>
<reference evidence="2" key="1">
    <citation type="submission" date="2016-12" db="EMBL/GenBank/DDBJ databases">
        <title>Discovery of methanogenic haloarchaea.</title>
        <authorList>
            <person name="Sorokin D.Y."/>
            <person name="Makarova K.S."/>
            <person name="Abbas B."/>
            <person name="Ferrer M."/>
            <person name="Golyshin P.N."/>
        </authorList>
    </citation>
    <scope>NUCLEOTIDE SEQUENCE [LARGE SCALE GENOMIC DNA]</scope>
    <source>
        <strain evidence="2">HMET1</strain>
    </source>
</reference>